<feature type="domain" description="RING-type" evidence="9">
    <location>
        <begin position="144"/>
        <end position="169"/>
    </location>
</feature>
<dbReference type="EC" id="2.3.2.27" evidence="2"/>
<keyword evidence="3" id="KW-0808">Transferase</keyword>
<evidence type="ECO:0000256" key="6">
    <source>
        <dbReference type="ARBA" id="ARBA00022786"/>
    </source>
</evidence>
<keyword evidence="6" id="KW-0833">Ubl conjugation pathway</keyword>
<dbReference type="PROSITE" id="PS50089">
    <property type="entry name" value="ZF_RING_2"/>
    <property type="match status" value="1"/>
</dbReference>
<dbReference type="InterPro" id="IPR013083">
    <property type="entry name" value="Znf_RING/FYVE/PHD"/>
</dbReference>
<proteinExistence type="predicted"/>
<keyword evidence="5 8" id="KW-0863">Zinc-finger</keyword>
<evidence type="ECO:0000313" key="11">
    <source>
        <dbReference type="Proteomes" id="UP001174677"/>
    </source>
</evidence>
<evidence type="ECO:0000256" key="8">
    <source>
        <dbReference type="PROSITE-ProRule" id="PRU00175"/>
    </source>
</evidence>
<evidence type="ECO:0000256" key="7">
    <source>
        <dbReference type="ARBA" id="ARBA00022833"/>
    </source>
</evidence>
<dbReference type="Gene3D" id="3.30.40.10">
    <property type="entry name" value="Zinc/RING finger domain, C3HC4 (zinc finger)"/>
    <property type="match status" value="1"/>
</dbReference>
<comment type="caution">
    <text evidence="10">The sequence shown here is derived from an EMBL/GenBank/DDBJ whole genome shotgun (WGS) entry which is preliminary data.</text>
</comment>
<dbReference type="InterPro" id="IPR045191">
    <property type="entry name" value="MBR1/2-like"/>
</dbReference>
<dbReference type="Proteomes" id="UP001174677">
    <property type="component" value="Chromosome 10"/>
</dbReference>
<protein>
    <recommendedName>
        <fullName evidence="2">RING-type E3 ubiquitin transferase</fullName>
        <ecNumber evidence="2">2.3.2.27</ecNumber>
    </recommendedName>
</protein>
<reference evidence="10 11" key="1">
    <citation type="journal article" date="2023" name="Plant Biotechnol. J.">
        <title>Chromosome-level wild Hevea brasiliensis genome provides new tools for genomic-assisted breeding and valuable loci to elevate rubber yield.</title>
        <authorList>
            <person name="Cheng H."/>
            <person name="Song X."/>
            <person name="Hu Y."/>
            <person name="Wu T."/>
            <person name="Yang Q."/>
            <person name="An Z."/>
            <person name="Feng S."/>
            <person name="Deng Z."/>
            <person name="Wu W."/>
            <person name="Zeng X."/>
            <person name="Tu M."/>
            <person name="Wang X."/>
            <person name="Huang H."/>
        </authorList>
    </citation>
    <scope>NUCLEOTIDE SEQUENCE [LARGE SCALE GENOMIC DNA]</scope>
    <source>
        <strain evidence="10">MT/VB/25A 57/8</strain>
    </source>
</reference>
<evidence type="ECO:0000313" key="10">
    <source>
        <dbReference type="EMBL" id="KAJ9170677.1"/>
    </source>
</evidence>
<dbReference type="PANTHER" id="PTHR22937:SF209">
    <property type="entry name" value="RING-TYPE E3 UBIQUITIN TRANSFERASE"/>
    <property type="match status" value="1"/>
</dbReference>
<keyword evidence="4" id="KW-0479">Metal-binding</keyword>
<evidence type="ECO:0000256" key="5">
    <source>
        <dbReference type="ARBA" id="ARBA00022771"/>
    </source>
</evidence>
<evidence type="ECO:0000259" key="9">
    <source>
        <dbReference type="PROSITE" id="PS50089"/>
    </source>
</evidence>
<dbReference type="SUPFAM" id="SSF57850">
    <property type="entry name" value="RING/U-box"/>
    <property type="match status" value="1"/>
</dbReference>
<keyword evidence="7" id="KW-0862">Zinc</keyword>
<dbReference type="EMBL" id="JARPOI010000010">
    <property type="protein sequence ID" value="KAJ9170677.1"/>
    <property type="molecule type" value="Genomic_DNA"/>
</dbReference>
<dbReference type="InterPro" id="IPR001841">
    <property type="entry name" value="Znf_RING"/>
</dbReference>
<evidence type="ECO:0000256" key="3">
    <source>
        <dbReference type="ARBA" id="ARBA00022679"/>
    </source>
</evidence>
<comment type="catalytic activity">
    <reaction evidence="1">
        <text>S-ubiquitinyl-[E2 ubiquitin-conjugating enzyme]-L-cysteine + [acceptor protein]-L-lysine = [E2 ubiquitin-conjugating enzyme]-L-cysteine + N(6)-ubiquitinyl-[acceptor protein]-L-lysine.</text>
        <dbReference type="EC" id="2.3.2.27"/>
    </reaction>
</comment>
<dbReference type="Pfam" id="PF13639">
    <property type="entry name" value="zf-RING_2"/>
    <property type="match status" value="1"/>
</dbReference>
<organism evidence="10 11">
    <name type="scientific">Hevea brasiliensis</name>
    <name type="common">Para rubber tree</name>
    <name type="synonym">Siphonia brasiliensis</name>
    <dbReference type="NCBI Taxonomy" id="3981"/>
    <lineage>
        <taxon>Eukaryota</taxon>
        <taxon>Viridiplantae</taxon>
        <taxon>Streptophyta</taxon>
        <taxon>Embryophyta</taxon>
        <taxon>Tracheophyta</taxon>
        <taxon>Spermatophyta</taxon>
        <taxon>Magnoliopsida</taxon>
        <taxon>eudicotyledons</taxon>
        <taxon>Gunneridae</taxon>
        <taxon>Pentapetalae</taxon>
        <taxon>rosids</taxon>
        <taxon>fabids</taxon>
        <taxon>Malpighiales</taxon>
        <taxon>Euphorbiaceae</taxon>
        <taxon>Crotonoideae</taxon>
        <taxon>Micrandreae</taxon>
        <taxon>Hevea</taxon>
    </lineage>
</organism>
<gene>
    <name evidence="10" type="ORF">P3X46_018769</name>
</gene>
<dbReference type="PANTHER" id="PTHR22937">
    <property type="entry name" value="E3 UBIQUITIN-PROTEIN LIGASE RNF165"/>
    <property type="match status" value="1"/>
</dbReference>
<accession>A0ABQ9LRU1</accession>
<evidence type="ECO:0000256" key="1">
    <source>
        <dbReference type="ARBA" id="ARBA00000900"/>
    </source>
</evidence>
<evidence type="ECO:0000256" key="2">
    <source>
        <dbReference type="ARBA" id="ARBA00012483"/>
    </source>
</evidence>
<evidence type="ECO:0000256" key="4">
    <source>
        <dbReference type="ARBA" id="ARBA00022723"/>
    </source>
</evidence>
<sequence length="175" mass="19889">MGDLIVARQRELSVRSNNARPSDKHLRSRLIIQVERQSGAHPEVPVSSLTTSQMISGLLYEDLSMINYTVSHGLPEDSDLDQEIEDEMTEELDELEELMIEYHSGLARAVIEAHMKRQKYEANVVGSENAASENYADGEDLGKLDCGHYFHFDCIKQWLIQKNNCPICKRKALQV</sequence>
<name>A0ABQ9LRU1_HEVBR</name>
<keyword evidence="11" id="KW-1185">Reference proteome</keyword>